<dbReference type="AlphaFoldDB" id="A0A9D4PMG6"/>
<sequence length="613" mass="64279">MGVPPPPNHMLMVPPNTSQTLLGPSALGLIPPPLSLPGTALGLPPLHPPMSLPVTSQAAVMPIVTTASPATSSAPATTVTQPPAAAAPAVASSATPVAESETTDVPMAIDGDATPTDEDGTSEASRLGMIHPPSGEPVGNDKGPVENVKPAGSDLGAAAPPGGFLPLSAPPGMPGQFGNHGLLAKDKVDAGSVKEPKSPVAVSSHEAPSTDVKTEQSEKTDPEKMQRDEQSSGQQVAEPGQEACAFDPTVSSSIPLPVGLPGMPSPPVPPRPFGSAPVRFSGPPMFPFENPADGRPGMEFPGSRMMGPDPRMMVPPVGDFRPPNPHDQAIMGGPGEQRMLGGPLEQHMLDGPPEANMMGGLMEHRMHRVTDGKQPEVKGPESQEDAQNKSAELADKKRSENGEASKEWKPPASAPEPSRGPNGPATEEGQGNGEQPWKQPGGFGFFGPPRSRFNEPSSGRDSDEGGFGGERGDRRVFTNAYGESSDRRRSSGRERRSRWSREDEERDRERSRDRSDKERGDRSDRSRGDHSRSRDRERSSNRSHSSPERAATATAETNGEVSSSKPNGGSSTAEVPLPNVESKGPASNVESKGLAEPEAPKEAAEHAKPEVKA</sequence>
<dbReference type="Proteomes" id="UP000821837">
    <property type="component" value="Chromosome 6"/>
</dbReference>
<feature type="region of interest" description="Disordered" evidence="1">
    <location>
        <begin position="363"/>
        <end position="613"/>
    </location>
</feature>
<evidence type="ECO:0000313" key="3">
    <source>
        <dbReference type="Proteomes" id="UP000821837"/>
    </source>
</evidence>
<feature type="compositionally biased region" description="Basic and acidic residues" evidence="1">
    <location>
        <begin position="593"/>
        <end position="613"/>
    </location>
</feature>
<feature type="region of interest" description="Disordered" evidence="1">
    <location>
        <begin position="107"/>
        <end position="252"/>
    </location>
</feature>
<gene>
    <name evidence="2" type="ORF">HPB52_013953</name>
</gene>
<protein>
    <recommendedName>
        <fullName evidence="4">Eukaryotic translation initiation factor 3 subunit 10</fullName>
    </recommendedName>
</protein>
<feature type="compositionally biased region" description="Basic and acidic residues" evidence="1">
    <location>
        <begin position="183"/>
        <end position="197"/>
    </location>
</feature>
<comment type="caution">
    <text evidence="2">The sequence shown here is derived from an EMBL/GenBank/DDBJ whole genome shotgun (WGS) entry which is preliminary data.</text>
</comment>
<feature type="compositionally biased region" description="Basic and acidic residues" evidence="1">
    <location>
        <begin position="484"/>
        <end position="540"/>
    </location>
</feature>
<name>A0A9D4PMG6_RHISA</name>
<accession>A0A9D4PMG6</accession>
<evidence type="ECO:0000313" key="2">
    <source>
        <dbReference type="EMBL" id="KAH7947601.1"/>
    </source>
</evidence>
<organism evidence="2 3">
    <name type="scientific">Rhipicephalus sanguineus</name>
    <name type="common">Brown dog tick</name>
    <name type="synonym">Ixodes sanguineus</name>
    <dbReference type="NCBI Taxonomy" id="34632"/>
    <lineage>
        <taxon>Eukaryota</taxon>
        <taxon>Metazoa</taxon>
        <taxon>Ecdysozoa</taxon>
        <taxon>Arthropoda</taxon>
        <taxon>Chelicerata</taxon>
        <taxon>Arachnida</taxon>
        <taxon>Acari</taxon>
        <taxon>Parasitiformes</taxon>
        <taxon>Ixodida</taxon>
        <taxon>Ixodoidea</taxon>
        <taxon>Ixodidae</taxon>
        <taxon>Rhipicephalinae</taxon>
        <taxon>Rhipicephalus</taxon>
        <taxon>Rhipicephalus</taxon>
    </lineage>
</organism>
<dbReference type="EMBL" id="JABSTV010001252">
    <property type="protein sequence ID" value="KAH7947601.1"/>
    <property type="molecule type" value="Genomic_DNA"/>
</dbReference>
<dbReference type="VEuPathDB" id="VectorBase:RSAN_053138"/>
<feature type="compositionally biased region" description="Basic and acidic residues" evidence="1">
    <location>
        <begin position="363"/>
        <end position="381"/>
    </location>
</feature>
<reference evidence="2" key="2">
    <citation type="submission" date="2021-09" db="EMBL/GenBank/DDBJ databases">
        <authorList>
            <person name="Jia N."/>
            <person name="Wang J."/>
            <person name="Shi W."/>
            <person name="Du L."/>
            <person name="Sun Y."/>
            <person name="Zhan W."/>
            <person name="Jiang J."/>
            <person name="Wang Q."/>
            <person name="Zhang B."/>
            <person name="Ji P."/>
            <person name="Sakyi L.B."/>
            <person name="Cui X."/>
            <person name="Yuan T."/>
            <person name="Jiang B."/>
            <person name="Yang W."/>
            <person name="Lam T.T.-Y."/>
            <person name="Chang Q."/>
            <person name="Ding S."/>
            <person name="Wang X."/>
            <person name="Zhu J."/>
            <person name="Ruan X."/>
            <person name="Zhao L."/>
            <person name="Wei J."/>
            <person name="Que T."/>
            <person name="Du C."/>
            <person name="Cheng J."/>
            <person name="Dai P."/>
            <person name="Han X."/>
            <person name="Huang E."/>
            <person name="Gao Y."/>
            <person name="Liu J."/>
            <person name="Shao H."/>
            <person name="Ye R."/>
            <person name="Li L."/>
            <person name="Wei W."/>
            <person name="Wang X."/>
            <person name="Wang C."/>
            <person name="Huo Q."/>
            <person name="Li W."/>
            <person name="Guo W."/>
            <person name="Chen H."/>
            <person name="Chen S."/>
            <person name="Zhou L."/>
            <person name="Zhou L."/>
            <person name="Ni X."/>
            <person name="Tian J."/>
            <person name="Zhou Y."/>
            <person name="Sheng Y."/>
            <person name="Liu T."/>
            <person name="Pan Y."/>
            <person name="Xia L."/>
            <person name="Li J."/>
            <person name="Zhao F."/>
            <person name="Cao W."/>
        </authorList>
    </citation>
    <scope>NUCLEOTIDE SEQUENCE</scope>
    <source>
        <strain evidence="2">Rsan-2018</strain>
        <tissue evidence="2">Larvae</tissue>
    </source>
</reference>
<reference evidence="2" key="1">
    <citation type="journal article" date="2020" name="Cell">
        <title>Large-Scale Comparative Analyses of Tick Genomes Elucidate Their Genetic Diversity and Vector Capacities.</title>
        <authorList>
            <consortium name="Tick Genome and Microbiome Consortium (TIGMIC)"/>
            <person name="Jia N."/>
            <person name="Wang J."/>
            <person name="Shi W."/>
            <person name="Du L."/>
            <person name="Sun Y."/>
            <person name="Zhan W."/>
            <person name="Jiang J.F."/>
            <person name="Wang Q."/>
            <person name="Zhang B."/>
            <person name="Ji P."/>
            <person name="Bell-Sakyi L."/>
            <person name="Cui X.M."/>
            <person name="Yuan T.T."/>
            <person name="Jiang B.G."/>
            <person name="Yang W.F."/>
            <person name="Lam T.T."/>
            <person name="Chang Q.C."/>
            <person name="Ding S.J."/>
            <person name="Wang X.J."/>
            <person name="Zhu J.G."/>
            <person name="Ruan X.D."/>
            <person name="Zhao L."/>
            <person name="Wei J.T."/>
            <person name="Ye R.Z."/>
            <person name="Que T.C."/>
            <person name="Du C.H."/>
            <person name="Zhou Y.H."/>
            <person name="Cheng J.X."/>
            <person name="Dai P.F."/>
            <person name="Guo W.B."/>
            <person name="Han X.H."/>
            <person name="Huang E.J."/>
            <person name="Li L.F."/>
            <person name="Wei W."/>
            <person name="Gao Y.C."/>
            <person name="Liu J.Z."/>
            <person name="Shao H.Z."/>
            <person name="Wang X."/>
            <person name="Wang C.C."/>
            <person name="Yang T.C."/>
            <person name="Huo Q.B."/>
            <person name="Li W."/>
            <person name="Chen H.Y."/>
            <person name="Chen S.E."/>
            <person name="Zhou L.G."/>
            <person name="Ni X.B."/>
            <person name="Tian J.H."/>
            <person name="Sheng Y."/>
            <person name="Liu T."/>
            <person name="Pan Y.S."/>
            <person name="Xia L.Y."/>
            <person name="Li J."/>
            <person name="Zhao F."/>
            <person name="Cao W.C."/>
        </authorList>
    </citation>
    <scope>NUCLEOTIDE SEQUENCE</scope>
    <source>
        <strain evidence="2">Rsan-2018</strain>
    </source>
</reference>
<keyword evidence="3" id="KW-1185">Reference proteome</keyword>
<feature type="compositionally biased region" description="Basic and acidic residues" evidence="1">
    <location>
        <begin position="392"/>
        <end position="409"/>
    </location>
</feature>
<evidence type="ECO:0000256" key="1">
    <source>
        <dbReference type="SAM" id="MobiDB-lite"/>
    </source>
</evidence>
<proteinExistence type="predicted"/>
<feature type="compositionally biased region" description="Polar residues" evidence="1">
    <location>
        <begin position="554"/>
        <end position="573"/>
    </location>
</feature>
<feature type="compositionally biased region" description="Basic and acidic residues" evidence="1">
    <location>
        <begin position="212"/>
        <end position="230"/>
    </location>
</feature>
<feature type="region of interest" description="Disordered" evidence="1">
    <location>
        <begin position="290"/>
        <end position="324"/>
    </location>
</feature>
<evidence type="ECO:0008006" key="4">
    <source>
        <dbReference type="Google" id="ProtNLM"/>
    </source>
</evidence>